<evidence type="ECO:0000256" key="1">
    <source>
        <dbReference type="SAM" id="MobiDB-lite"/>
    </source>
</evidence>
<dbReference type="AlphaFoldDB" id="A0A9W8ZLS0"/>
<feature type="region of interest" description="Disordered" evidence="1">
    <location>
        <begin position="1"/>
        <end position="111"/>
    </location>
</feature>
<gene>
    <name evidence="4" type="ORF">N0V91_003105</name>
</gene>
<sequence>MGCCGSRPAAEAASHDGAQDAPNVAHFDASSRNLNAPTSRHTSAPSSRGSYLEQPSNATPAVSGAQSASNTRPNEPLIPIPTDQRSTLPNTLASPTTPKSRNRVRPLTDSSSQAWTRARLEKERRDWWDTRVTNNVQVWQCLKAATEALQEGDLATAQTLLDVQGCTCPSGQLWSRVYDDKGAEYKVPEWLIIEPAGIVEGDEAQVTEDKTNDATAFGEAALGREFVIRVRFSSLVQDVKMEVREREAIASVREKCKALAKLDDDHFLKLIYSGRQYQDHETLDSHHNWSYDNDHVLSCFVSPRQPNAALHESLEM</sequence>
<evidence type="ECO:0000313" key="4">
    <source>
        <dbReference type="EMBL" id="KAJ4408849.1"/>
    </source>
</evidence>
<dbReference type="InterPro" id="IPR019413">
    <property type="entry name" value="Dsc3_ub-like_dom"/>
</dbReference>
<dbReference type="Proteomes" id="UP001140510">
    <property type="component" value="Unassembled WGS sequence"/>
</dbReference>
<dbReference type="Pfam" id="PF16455">
    <property type="entry name" value="UBD"/>
    <property type="match status" value="1"/>
</dbReference>
<dbReference type="CDD" id="cd17039">
    <property type="entry name" value="Ubl_ubiquitin_like"/>
    <property type="match status" value="1"/>
</dbReference>
<organism evidence="4 5">
    <name type="scientific">Didymella pomorum</name>
    <dbReference type="NCBI Taxonomy" id="749634"/>
    <lineage>
        <taxon>Eukaryota</taxon>
        <taxon>Fungi</taxon>
        <taxon>Dikarya</taxon>
        <taxon>Ascomycota</taxon>
        <taxon>Pezizomycotina</taxon>
        <taxon>Dothideomycetes</taxon>
        <taxon>Pleosporomycetidae</taxon>
        <taxon>Pleosporales</taxon>
        <taxon>Pleosporineae</taxon>
        <taxon>Didymellaceae</taxon>
        <taxon>Didymella</taxon>
    </lineage>
</organism>
<feature type="domain" description="DSC E3 ubiquitin ligase complex subunit 3 ubiquitin-like" evidence="2">
    <location>
        <begin position="227"/>
        <end position="286"/>
    </location>
</feature>
<evidence type="ECO:0008006" key="6">
    <source>
        <dbReference type="Google" id="ProtNLM"/>
    </source>
</evidence>
<dbReference type="OrthoDB" id="1640476at2759"/>
<feature type="compositionally biased region" description="Polar residues" evidence="1">
    <location>
        <begin position="83"/>
        <end position="99"/>
    </location>
</feature>
<dbReference type="Gene3D" id="1.20.225.20">
    <property type="entry name" value="Ub domain-containing protein, DC-UbP/UBTD2, N-terminal domain"/>
    <property type="match status" value="1"/>
</dbReference>
<dbReference type="EMBL" id="JAPEVA010000014">
    <property type="protein sequence ID" value="KAJ4408849.1"/>
    <property type="molecule type" value="Genomic_DNA"/>
</dbReference>
<dbReference type="InterPro" id="IPR029071">
    <property type="entry name" value="Ubiquitin-like_domsf"/>
</dbReference>
<feature type="compositionally biased region" description="Polar residues" evidence="1">
    <location>
        <begin position="30"/>
        <end position="73"/>
    </location>
</feature>
<accession>A0A9W8ZLS0</accession>
<evidence type="ECO:0000259" key="3">
    <source>
        <dbReference type="Pfam" id="PF16455"/>
    </source>
</evidence>
<evidence type="ECO:0000259" key="2">
    <source>
        <dbReference type="Pfam" id="PF10302"/>
    </source>
</evidence>
<dbReference type="InterPro" id="IPR038169">
    <property type="entry name" value="DC-UbP/UBTD2_N_sf"/>
</dbReference>
<evidence type="ECO:0000313" key="5">
    <source>
        <dbReference type="Proteomes" id="UP001140510"/>
    </source>
</evidence>
<proteinExistence type="predicted"/>
<comment type="caution">
    <text evidence="4">The sequence shown here is derived from an EMBL/GenBank/DDBJ whole genome shotgun (WGS) entry which is preliminary data.</text>
</comment>
<dbReference type="Gene3D" id="3.10.20.90">
    <property type="entry name" value="Phosphatidylinositol 3-kinase Catalytic Subunit, Chain A, domain 1"/>
    <property type="match status" value="1"/>
</dbReference>
<dbReference type="InterPro" id="IPR039869">
    <property type="entry name" value="UBTD1/2"/>
</dbReference>
<feature type="domain" description="DC-UbP/UBTD2 N-terminal" evidence="3">
    <location>
        <begin position="108"/>
        <end position="200"/>
    </location>
</feature>
<name>A0A9W8ZLS0_9PLEO</name>
<dbReference type="Pfam" id="PF10302">
    <property type="entry name" value="Dsc3_N"/>
    <property type="match status" value="1"/>
</dbReference>
<keyword evidence="5" id="KW-1185">Reference proteome</keyword>
<protein>
    <recommendedName>
        <fullName evidence="6">Ubiquitin-like domain-containing protein</fullName>
    </recommendedName>
</protein>
<reference evidence="4" key="1">
    <citation type="submission" date="2022-10" db="EMBL/GenBank/DDBJ databases">
        <title>Tapping the CABI collections for fungal endophytes: first genome assemblies for Collariella, Neodidymelliopsis, Ascochyta clinopodiicola, Didymella pomorum, Didymosphaeria variabile, Neocosmospora piperis and Neocucurbitaria cava.</title>
        <authorList>
            <person name="Hill R."/>
        </authorList>
    </citation>
    <scope>NUCLEOTIDE SEQUENCE</scope>
    <source>
        <strain evidence="4">IMI 355091</strain>
    </source>
</reference>
<dbReference type="PANTHER" id="PTHR13609">
    <property type="entry name" value="UBIQUITIN DOMAIN CONTAINING 1 PROTEIN-RELATED"/>
    <property type="match status" value="1"/>
</dbReference>
<dbReference type="SUPFAM" id="SSF54236">
    <property type="entry name" value="Ubiquitin-like"/>
    <property type="match status" value="1"/>
</dbReference>
<dbReference type="InterPro" id="IPR032752">
    <property type="entry name" value="DC-UbP/UBTD2_N"/>
</dbReference>